<keyword evidence="2" id="KW-1133">Transmembrane helix</keyword>
<dbReference type="EMBL" id="ML736182">
    <property type="protein sequence ID" value="KAE8380342.1"/>
    <property type="molecule type" value="Genomic_DNA"/>
</dbReference>
<dbReference type="AlphaFoldDB" id="A0A5N7BEY3"/>
<name>A0A5N7BEY3_9EURO</name>
<organism evidence="3 4">
    <name type="scientific">Aspergillus bertholletiae</name>
    <dbReference type="NCBI Taxonomy" id="1226010"/>
    <lineage>
        <taxon>Eukaryota</taxon>
        <taxon>Fungi</taxon>
        <taxon>Dikarya</taxon>
        <taxon>Ascomycota</taxon>
        <taxon>Pezizomycotina</taxon>
        <taxon>Eurotiomycetes</taxon>
        <taxon>Eurotiomycetidae</taxon>
        <taxon>Eurotiales</taxon>
        <taxon>Aspergillaceae</taxon>
        <taxon>Aspergillus</taxon>
        <taxon>Aspergillus subgen. Circumdati</taxon>
    </lineage>
</organism>
<feature type="compositionally biased region" description="Polar residues" evidence="1">
    <location>
        <begin position="348"/>
        <end position="364"/>
    </location>
</feature>
<keyword evidence="4" id="KW-1185">Reference proteome</keyword>
<keyword evidence="2" id="KW-0812">Transmembrane</keyword>
<feature type="compositionally biased region" description="Low complexity" evidence="1">
    <location>
        <begin position="123"/>
        <end position="176"/>
    </location>
</feature>
<accession>A0A5N7BEY3</accession>
<dbReference type="Proteomes" id="UP000326198">
    <property type="component" value="Unassembled WGS sequence"/>
</dbReference>
<dbReference type="SUPFAM" id="SSF50044">
    <property type="entry name" value="SH3-domain"/>
    <property type="match status" value="1"/>
</dbReference>
<evidence type="ECO:0000256" key="1">
    <source>
        <dbReference type="SAM" id="MobiDB-lite"/>
    </source>
</evidence>
<feature type="region of interest" description="Disordered" evidence="1">
    <location>
        <begin position="297"/>
        <end position="365"/>
    </location>
</feature>
<proteinExistence type="predicted"/>
<feature type="region of interest" description="Disordered" evidence="1">
    <location>
        <begin position="431"/>
        <end position="532"/>
    </location>
</feature>
<evidence type="ECO:0008006" key="5">
    <source>
        <dbReference type="Google" id="ProtNLM"/>
    </source>
</evidence>
<feature type="compositionally biased region" description="Polar residues" evidence="1">
    <location>
        <begin position="431"/>
        <end position="441"/>
    </location>
</feature>
<evidence type="ECO:0000313" key="4">
    <source>
        <dbReference type="Proteomes" id="UP000326198"/>
    </source>
</evidence>
<keyword evidence="2" id="KW-0472">Membrane</keyword>
<feature type="region of interest" description="Disordered" evidence="1">
    <location>
        <begin position="123"/>
        <end position="218"/>
    </location>
</feature>
<dbReference type="OrthoDB" id="5340910at2759"/>
<evidence type="ECO:0000313" key="3">
    <source>
        <dbReference type="EMBL" id="KAE8380342.1"/>
    </source>
</evidence>
<sequence length="702" mass="76294">MRTVEALFDRDQVATPREYQPLASRVVQDPYGWQAPSVAPVANSANSQNGQYMGTGGQGSWGKGWGEAPVAPAKSVAVQALSGSTATQEAPVQDLGQYTWKPSTQTSQLQTTLQSLATSALSQSTWSQATTTSQTTSSITSQTTNSITSLVSSTTSQSTATTSHATTTHSEATRTSIRPTTLETRVAGKTTAISNEATHTANPSSTSSADHGSRRPDSSGYAAIAVCAVVGAIAAFVIYSLYRKRQRAKADQVKGIRRHYEEPKPGHFGENHSTNTLPQIFLASKSALFSVVSLRSSNEKDDMDDRHDPEHNQMASTSHPQQRRSQRGMDVALNTGQEKKDDGDCISEASTIGGTPSPRQTFRQPTELHHDVASISDSSDDDESVRRPGIYRRLTERVASIRGASRLPASSKQPKDAHHCCCHHHIHQPNEIITESTTSSVHELKRCHESDSDGRSTSDDDTDHRISRQSPRIQQSKESRSDSPGTSDDDTDNSHCQGPDQARESRPESRSVSPANSDHNIAFPRPTLKTRGSFKERVTGLAKLSKKPSINTLYRGSAASSIEDKDRPTVKLTTIPDDELEDNKNVASYAPSTFKIYSVEMEHCPVDDTQVKLGLGQSVQIYQVYDHGWVHCLNRDTGLDGLAPRACLSIWPTSRSPSNKAASDVTLFPTQINTSVTSFNSSRPMSPVTRFYSQRCPSSPAV</sequence>
<feature type="compositionally biased region" description="Polar residues" evidence="1">
    <location>
        <begin position="191"/>
        <end position="210"/>
    </location>
</feature>
<feature type="compositionally biased region" description="Basic and acidic residues" evidence="1">
    <location>
        <begin position="297"/>
        <end position="311"/>
    </location>
</feature>
<protein>
    <recommendedName>
        <fullName evidence="5">SH3 domain-containing protein</fullName>
    </recommendedName>
</protein>
<evidence type="ECO:0000256" key="2">
    <source>
        <dbReference type="SAM" id="Phobius"/>
    </source>
</evidence>
<feature type="transmembrane region" description="Helical" evidence="2">
    <location>
        <begin position="221"/>
        <end position="242"/>
    </location>
</feature>
<dbReference type="InterPro" id="IPR036028">
    <property type="entry name" value="SH3-like_dom_sf"/>
</dbReference>
<feature type="compositionally biased region" description="Basic and acidic residues" evidence="1">
    <location>
        <begin position="442"/>
        <end position="466"/>
    </location>
</feature>
<gene>
    <name evidence="3" type="ORF">BDV26DRAFT_290430</name>
</gene>
<reference evidence="3 4" key="1">
    <citation type="submission" date="2019-04" db="EMBL/GenBank/DDBJ databases">
        <title>Friends and foes A comparative genomics studyof 23 Aspergillus species from section Flavi.</title>
        <authorList>
            <consortium name="DOE Joint Genome Institute"/>
            <person name="Kjaerbolling I."/>
            <person name="Vesth T."/>
            <person name="Frisvad J.C."/>
            <person name="Nybo J.L."/>
            <person name="Theobald S."/>
            <person name="Kildgaard S."/>
            <person name="Isbrandt T."/>
            <person name="Kuo A."/>
            <person name="Sato A."/>
            <person name="Lyhne E.K."/>
            <person name="Kogle M.E."/>
            <person name="Wiebenga A."/>
            <person name="Kun R.S."/>
            <person name="Lubbers R.J."/>
            <person name="Makela M.R."/>
            <person name="Barry K."/>
            <person name="Chovatia M."/>
            <person name="Clum A."/>
            <person name="Daum C."/>
            <person name="Haridas S."/>
            <person name="He G."/>
            <person name="LaButti K."/>
            <person name="Lipzen A."/>
            <person name="Mondo S."/>
            <person name="Riley R."/>
            <person name="Salamov A."/>
            <person name="Simmons B.A."/>
            <person name="Magnuson J.K."/>
            <person name="Henrissat B."/>
            <person name="Mortensen U.H."/>
            <person name="Larsen T.O."/>
            <person name="Devries R.P."/>
            <person name="Grigoriev I.V."/>
            <person name="Machida M."/>
            <person name="Baker S.E."/>
            <person name="Andersen M.R."/>
        </authorList>
    </citation>
    <scope>NUCLEOTIDE SEQUENCE [LARGE SCALE GENOMIC DNA]</scope>
    <source>
        <strain evidence="3 4">IBT 29228</strain>
    </source>
</reference>